<dbReference type="InterPro" id="IPR005119">
    <property type="entry name" value="LysR_subst-bd"/>
</dbReference>
<evidence type="ECO:0000256" key="2">
    <source>
        <dbReference type="ARBA" id="ARBA00023015"/>
    </source>
</evidence>
<keyword evidence="3" id="KW-0238">DNA-binding</keyword>
<dbReference type="InterPro" id="IPR036388">
    <property type="entry name" value="WH-like_DNA-bd_sf"/>
</dbReference>
<evidence type="ECO:0000313" key="6">
    <source>
        <dbReference type="EMBL" id="VYU28914.1"/>
    </source>
</evidence>
<dbReference type="Gene3D" id="3.40.190.290">
    <property type="match status" value="1"/>
</dbReference>
<dbReference type="SUPFAM" id="SSF46785">
    <property type="entry name" value="Winged helix' DNA-binding domain"/>
    <property type="match status" value="1"/>
</dbReference>
<organism evidence="6">
    <name type="scientific">Phytobacter massiliensis</name>
    <dbReference type="NCBI Taxonomy" id="1485952"/>
    <lineage>
        <taxon>Bacteria</taxon>
        <taxon>Pseudomonadati</taxon>
        <taxon>Pseudomonadota</taxon>
        <taxon>Gammaproteobacteria</taxon>
        <taxon>Enterobacterales</taxon>
        <taxon>Enterobacteriaceae</taxon>
        <taxon>Phytobacter</taxon>
    </lineage>
</organism>
<proteinExistence type="inferred from homology"/>
<dbReference type="CDD" id="cd08434">
    <property type="entry name" value="PBP2_GltC_like"/>
    <property type="match status" value="1"/>
</dbReference>
<dbReference type="Gene3D" id="1.10.10.10">
    <property type="entry name" value="Winged helix-like DNA-binding domain superfamily/Winged helix DNA-binding domain"/>
    <property type="match status" value="1"/>
</dbReference>
<feature type="domain" description="HTH lysR-type" evidence="5">
    <location>
        <begin position="62"/>
        <end position="119"/>
    </location>
</feature>
<dbReference type="EMBL" id="CACRTZ010000013">
    <property type="protein sequence ID" value="VYU28914.1"/>
    <property type="molecule type" value="Genomic_DNA"/>
</dbReference>
<dbReference type="PANTHER" id="PTHR30126:SF39">
    <property type="entry name" value="HTH-TYPE TRANSCRIPTIONAL REGULATOR CYSL"/>
    <property type="match status" value="1"/>
</dbReference>
<dbReference type="GO" id="GO:0003700">
    <property type="term" value="F:DNA-binding transcription factor activity"/>
    <property type="evidence" value="ECO:0007669"/>
    <property type="project" value="InterPro"/>
</dbReference>
<dbReference type="InterPro" id="IPR036390">
    <property type="entry name" value="WH_DNA-bd_sf"/>
</dbReference>
<dbReference type="PRINTS" id="PR00039">
    <property type="entry name" value="HTHLYSR"/>
</dbReference>
<name>A0A6N3DMH2_9ENTR</name>
<comment type="similarity">
    <text evidence="1">Belongs to the LysR transcriptional regulatory family.</text>
</comment>
<reference evidence="6" key="1">
    <citation type="submission" date="2019-11" db="EMBL/GenBank/DDBJ databases">
        <authorList>
            <person name="Feng L."/>
        </authorList>
    </citation>
    <scope>NUCLEOTIDE SEQUENCE</scope>
    <source>
        <strain evidence="6">EMassiliensisLFYP7</strain>
    </source>
</reference>
<evidence type="ECO:0000256" key="1">
    <source>
        <dbReference type="ARBA" id="ARBA00009437"/>
    </source>
</evidence>
<sequence length="359" mass="41123">MQKYFIEAFIQHIVSVLLHHIHTPEWFSSVMPIFTLLYPLNRCGYVIFVAVIDFYIIRSKIMNLKQLYYFKRLSETQHYTEAASSLFITQPSLSHAISELEKELGVSLFARKGRNVEITQNGKRFLPYVEDALASLEKGRLTLQKSGLESKENIRIAFIYTMGEYVVPQLIQKYSASPSHHNVTFSFTQGTSLNLLQELKAGKTDLALCSYIADEPDIDFIPIIQQELVVVTAKDHPLARLYQHEVELAETIHYPYVYFAENSGLRPFIDNVFMQQKMVPDIACYVEEDTAMAGLVSIDYGIAIMPRISALANYNVHILTIKNKIPPRYIYLATMKERVLSPAIQSFKEFVIDDSQRTG</sequence>
<dbReference type="GO" id="GO:0000976">
    <property type="term" value="F:transcription cis-regulatory region binding"/>
    <property type="evidence" value="ECO:0007669"/>
    <property type="project" value="TreeGrafter"/>
</dbReference>
<accession>A0A6N3DMH2</accession>
<dbReference type="AlphaFoldDB" id="A0A6N3DMH2"/>
<dbReference type="FunFam" id="1.10.10.10:FF:000001">
    <property type="entry name" value="LysR family transcriptional regulator"/>
    <property type="match status" value="1"/>
</dbReference>
<dbReference type="InterPro" id="IPR000847">
    <property type="entry name" value="LysR_HTH_N"/>
</dbReference>
<dbReference type="PROSITE" id="PS50931">
    <property type="entry name" value="HTH_LYSR"/>
    <property type="match status" value="1"/>
</dbReference>
<evidence type="ECO:0000256" key="4">
    <source>
        <dbReference type="ARBA" id="ARBA00023163"/>
    </source>
</evidence>
<dbReference type="Pfam" id="PF00126">
    <property type="entry name" value="HTH_1"/>
    <property type="match status" value="1"/>
</dbReference>
<keyword evidence="4" id="KW-0804">Transcription</keyword>
<dbReference type="PANTHER" id="PTHR30126">
    <property type="entry name" value="HTH-TYPE TRANSCRIPTIONAL REGULATOR"/>
    <property type="match status" value="1"/>
</dbReference>
<protein>
    <submittedName>
        <fullName evidence="6">HTH-type transcriptional regulator GltC</fullName>
    </submittedName>
</protein>
<gene>
    <name evidence="6" type="primary">gltC_3</name>
    <name evidence="6" type="ORF">EMLFYP7_01897</name>
</gene>
<dbReference type="Pfam" id="PF03466">
    <property type="entry name" value="LysR_substrate"/>
    <property type="match status" value="1"/>
</dbReference>
<evidence type="ECO:0000259" key="5">
    <source>
        <dbReference type="PROSITE" id="PS50931"/>
    </source>
</evidence>
<dbReference type="SUPFAM" id="SSF53850">
    <property type="entry name" value="Periplasmic binding protein-like II"/>
    <property type="match status" value="1"/>
</dbReference>
<keyword evidence="2" id="KW-0805">Transcription regulation</keyword>
<evidence type="ECO:0000256" key="3">
    <source>
        <dbReference type="ARBA" id="ARBA00023125"/>
    </source>
</evidence>